<dbReference type="Proteomes" id="UP000247602">
    <property type="component" value="Unassembled WGS sequence"/>
</dbReference>
<keyword evidence="5 6" id="KW-0472">Membrane</keyword>
<gene>
    <name evidence="9" type="ORF">DMO24_16710</name>
    <name evidence="8" type="ORF">FHX36_002502</name>
</gene>
<keyword evidence="3 6" id="KW-0812">Transmembrane</keyword>
<dbReference type="Proteomes" id="UP000580718">
    <property type="component" value="Unassembled WGS sequence"/>
</dbReference>
<dbReference type="Gene3D" id="1.10.3720.10">
    <property type="entry name" value="MetI-like"/>
    <property type="match status" value="1"/>
</dbReference>
<dbReference type="EMBL" id="QKNV01000211">
    <property type="protein sequence ID" value="PZA20201.1"/>
    <property type="molecule type" value="Genomic_DNA"/>
</dbReference>
<dbReference type="EMBL" id="JACIBU010000001">
    <property type="protein sequence ID" value="MBB3676767.1"/>
    <property type="molecule type" value="Genomic_DNA"/>
</dbReference>
<comment type="caution">
    <text evidence="9">The sequence shown here is derived from an EMBL/GenBank/DDBJ whole genome shotgun (WGS) entry which is preliminary data.</text>
</comment>
<dbReference type="SUPFAM" id="SSF161098">
    <property type="entry name" value="MetI-like"/>
    <property type="match status" value="1"/>
</dbReference>
<dbReference type="OrthoDB" id="5244012at2"/>
<evidence type="ECO:0000256" key="4">
    <source>
        <dbReference type="ARBA" id="ARBA00022989"/>
    </source>
</evidence>
<feature type="transmembrane region" description="Helical" evidence="6">
    <location>
        <begin position="75"/>
        <end position="102"/>
    </location>
</feature>
<evidence type="ECO:0000256" key="6">
    <source>
        <dbReference type="RuleBase" id="RU363032"/>
    </source>
</evidence>
<name>A0A323V6N7_9ACTN</name>
<feature type="domain" description="ABC transmembrane type-1" evidence="7">
    <location>
        <begin position="27"/>
        <end position="207"/>
    </location>
</feature>
<dbReference type="InterPro" id="IPR000515">
    <property type="entry name" value="MetI-like"/>
</dbReference>
<dbReference type="InterPro" id="IPR051204">
    <property type="entry name" value="ABC_transp_perm/SBD"/>
</dbReference>
<dbReference type="PANTHER" id="PTHR30177">
    <property type="entry name" value="GLYCINE BETAINE/L-PROLINE TRANSPORT SYSTEM PERMEASE PROTEIN PROW"/>
    <property type="match status" value="1"/>
</dbReference>
<dbReference type="GO" id="GO:0005886">
    <property type="term" value="C:plasma membrane"/>
    <property type="evidence" value="ECO:0007669"/>
    <property type="project" value="UniProtKB-SubCell"/>
</dbReference>
<reference evidence="9 10" key="1">
    <citation type="submission" date="2018-06" db="EMBL/GenBank/DDBJ databases">
        <title>Draft genome sequence of Modestobacter versicolor CP153-2.</title>
        <authorList>
            <person name="Gundlapally S.R."/>
        </authorList>
    </citation>
    <scope>NUCLEOTIDE SEQUENCE [LARGE SCALE GENOMIC DNA]</scope>
    <source>
        <strain evidence="9 10">CP153-2</strain>
    </source>
</reference>
<evidence type="ECO:0000313" key="11">
    <source>
        <dbReference type="Proteomes" id="UP000580718"/>
    </source>
</evidence>
<evidence type="ECO:0000313" key="10">
    <source>
        <dbReference type="Proteomes" id="UP000247602"/>
    </source>
</evidence>
<proteinExistence type="inferred from homology"/>
<dbReference type="Pfam" id="PF00528">
    <property type="entry name" value="BPD_transp_1"/>
    <property type="match status" value="1"/>
</dbReference>
<evidence type="ECO:0000256" key="3">
    <source>
        <dbReference type="ARBA" id="ARBA00022692"/>
    </source>
</evidence>
<reference evidence="8 11" key="2">
    <citation type="submission" date="2020-08" db="EMBL/GenBank/DDBJ databases">
        <title>Sequencing the genomes of 1000 actinobacteria strains.</title>
        <authorList>
            <person name="Klenk H.-P."/>
        </authorList>
    </citation>
    <scope>NUCLEOTIDE SEQUENCE [LARGE SCALE GENOMIC DNA]</scope>
    <source>
        <strain evidence="8 11">DSM 16678</strain>
    </source>
</reference>
<dbReference type="GO" id="GO:0031460">
    <property type="term" value="P:glycine betaine transport"/>
    <property type="evidence" value="ECO:0007669"/>
    <property type="project" value="TreeGrafter"/>
</dbReference>
<feature type="transmembrane region" description="Helical" evidence="6">
    <location>
        <begin position="33"/>
        <end position="54"/>
    </location>
</feature>
<dbReference type="PROSITE" id="PS50928">
    <property type="entry name" value="ABC_TM1"/>
    <property type="match status" value="1"/>
</dbReference>
<dbReference type="AlphaFoldDB" id="A0A323V6N7"/>
<dbReference type="PANTHER" id="PTHR30177:SF33">
    <property type="entry name" value="POSSIBLE OSMOPROTECTANT (GLYCINE BETAINE_CARNITINE_CHOLINE_L-PROLINE) TRANSPORT INTEGRAL MEMBRANE PROTEIN ABC TRANSPORTER PROZ"/>
    <property type="match status" value="1"/>
</dbReference>
<evidence type="ECO:0000256" key="5">
    <source>
        <dbReference type="ARBA" id="ARBA00023136"/>
    </source>
</evidence>
<evidence type="ECO:0000256" key="2">
    <source>
        <dbReference type="ARBA" id="ARBA00022448"/>
    </source>
</evidence>
<keyword evidence="10" id="KW-1185">Reference proteome</keyword>
<evidence type="ECO:0000259" key="7">
    <source>
        <dbReference type="PROSITE" id="PS50928"/>
    </source>
</evidence>
<keyword evidence="2 6" id="KW-0813">Transport</keyword>
<comment type="similarity">
    <text evidence="6">Belongs to the binding-protein-dependent transport system permease family.</text>
</comment>
<dbReference type="InterPro" id="IPR035906">
    <property type="entry name" value="MetI-like_sf"/>
</dbReference>
<dbReference type="GO" id="GO:0055085">
    <property type="term" value="P:transmembrane transport"/>
    <property type="evidence" value="ECO:0007669"/>
    <property type="project" value="InterPro"/>
</dbReference>
<comment type="subcellular location">
    <subcellularLocation>
        <location evidence="6">Cell membrane</location>
        <topology evidence="6">Multi-pass membrane protein</topology>
    </subcellularLocation>
    <subcellularLocation>
        <location evidence="1">Membrane</location>
        <topology evidence="1">Multi-pass membrane protein</topology>
    </subcellularLocation>
</comment>
<dbReference type="CDD" id="cd06261">
    <property type="entry name" value="TM_PBP2"/>
    <property type="match status" value="1"/>
</dbReference>
<feature type="transmembrane region" description="Helical" evidence="6">
    <location>
        <begin position="142"/>
        <end position="168"/>
    </location>
</feature>
<accession>A0A323V6N7</accession>
<sequence length="240" mass="25101">MNAFSDAFLYLNDPFNWTGPRGILYLAGQHLQIAGLAMLIGLVVALPPAIWLGHRGRGGAFLLGLSNVSRAVPTLAILTIFAVTSIGFTIWAPVIALAVFAVPPVLANTYVGFREVDRDVVEAARAMGMSGRQVVFRAELPLALPLVMTGIRTAAVQVVATATLASLLGNPTLGTVIRSGFGRQDYGIVVAGALLVAALAMATDALLGTLSWAVTPGQKRVPFGRVRSRRAEAAGVATAR</sequence>
<dbReference type="RefSeq" id="WP_110553315.1">
    <property type="nucleotide sequence ID" value="NZ_JACIBU010000001.1"/>
</dbReference>
<organism evidence="9 10">
    <name type="scientific">Modestobacter versicolor</name>
    <dbReference type="NCBI Taxonomy" id="429133"/>
    <lineage>
        <taxon>Bacteria</taxon>
        <taxon>Bacillati</taxon>
        <taxon>Actinomycetota</taxon>
        <taxon>Actinomycetes</taxon>
        <taxon>Geodermatophilales</taxon>
        <taxon>Geodermatophilaceae</taxon>
        <taxon>Modestobacter</taxon>
    </lineage>
</organism>
<protein>
    <submittedName>
        <fullName evidence="9">ABC transporter permease</fullName>
    </submittedName>
    <submittedName>
        <fullName evidence="8">Osmoprotectant transport system permease protein</fullName>
    </submittedName>
</protein>
<keyword evidence="4 6" id="KW-1133">Transmembrane helix</keyword>
<evidence type="ECO:0000313" key="8">
    <source>
        <dbReference type="EMBL" id="MBB3676767.1"/>
    </source>
</evidence>
<feature type="transmembrane region" description="Helical" evidence="6">
    <location>
        <begin position="188"/>
        <end position="214"/>
    </location>
</feature>
<evidence type="ECO:0000313" key="9">
    <source>
        <dbReference type="EMBL" id="PZA20201.1"/>
    </source>
</evidence>
<evidence type="ECO:0000256" key="1">
    <source>
        <dbReference type="ARBA" id="ARBA00004141"/>
    </source>
</evidence>